<evidence type="ECO:0000256" key="4">
    <source>
        <dbReference type="ARBA" id="ARBA00022825"/>
    </source>
</evidence>
<dbReference type="CDD" id="cd00990">
    <property type="entry name" value="cpPDZ_AtDEGP1-like"/>
    <property type="match status" value="1"/>
</dbReference>
<dbReference type="PANTHER" id="PTHR43343:SF3">
    <property type="entry name" value="PROTEASE DO-LIKE 8, CHLOROPLASTIC"/>
    <property type="match status" value="1"/>
</dbReference>
<evidence type="ECO:0000256" key="5">
    <source>
        <dbReference type="ARBA" id="ARBA00023026"/>
    </source>
</evidence>
<name>A0A836C9K9_9STRA</name>
<dbReference type="SUPFAM" id="SSF50156">
    <property type="entry name" value="PDZ domain-like"/>
    <property type="match status" value="1"/>
</dbReference>
<protein>
    <submittedName>
        <fullName evidence="7">Serine type protease</fullName>
    </submittedName>
</protein>
<keyword evidence="5" id="KW-0843">Virulence</keyword>
<dbReference type="Gene3D" id="2.30.42.10">
    <property type="match status" value="1"/>
</dbReference>
<reference evidence="7" key="1">
    <citation type="submission" date="2021-02" db="EMBL/GenBank/DDBJ databases">
        <title>First Annotated Genome of the Yellow-green Alga Tribonema minus.</title>
        <authorList>
            <person name="Mahan K.M."/>
        </authorList>
    </citation>
    <scope>NUCLEOTIDE SEQUENCE</scope>
    <source>
        <strain evidence="7">UTEX B ZZ1240</strain>
    </source>
</reference>
<dbReference type="Pfam" id="PF13180">
    <property type="entry name" value="PDZ_2"/>
    <property type="match status" value="1"/>
</dbReference>
<comment type="caution">
    <text evidence="7">The sequence shown here is derived from an EMBL/GenBank/DDBJ whole genome shotgun (WGS) entry which is preliminary data.</text>
</comment>
<feature type="domain" description="PDZ" evidence="6">
    <location>
        <begin position="221"/>
        <end position="319"/>
    </location>
</feature>
<dbReference type="OrthoDB" id="4217619at2759"/>
<dbReference type="InterPro" id="IPR039382">
    <property type="entry name" value="DEGP1/8_PDZ_dom"/>
</dbReference>
<keyword evidence="4" id="KW-0720">Serine protease</keyword>
<organism evidence="7 8">
    <name type="scientific">Tribonema minus</name>
    <dbReference type="NCBI Taxonomy" id="303371"/>
    <lineage>
        <taxon>Eukaryota</taxon>
        <taxon>Sar</taxon>
        <taxon>Stramenopiles</taxon>
        <taxon>Ochrophyta</taxon>
        <taxon>PX clade</taxon>
        <taxon>Xanthophyceae</taxon>
        <taxon>Tribonematales</taxon>
        <taxon>Tribonemataceae</taxon>
        <taxon>Tribonema</taxon>
    </lineage>
</organism>
<keyword evidence="3" id="KW-0378">Hydrolase</keyword>
<dbReference type="Proteomes" id="UP000664859">
    <property type="component" value="Unassembled WGS sequence"/>
</dbReference>
<evidence type="ECO:0000259" key="6">
    <source>
        <dbReference type="PROSITE" id="PS50106"/>
    </source>
</evidence>
<dbReference type="FunFam" id="2.40.10.10:FF:000001">
    <property type="entry name" value="Periplasmic serine protease DegS"/>
    <property type="match status" value="1"/>
</dbReference>
<dbReference type="GO" id="GO:0004252">
    <property type="term" value="F:serine-type endopeptidase activity"/>
    <property type="evidence" value="ECO:0007669"/>
    <property type="project" value="InterPro"/>
</dbReference>
<dbReference type="EMBL" id="JAFCMP010000523">
    <property type="protein sequence ID" value="KAG5177684.1"/>
    <property type="molecule type" value="Genomic_DNA"/>
</dbReference>
<dbReference type="InterPro" id="IPR043504">
    <property type="entry name" value="Peptidase_S1_PA_chymotrypsin"/>
</dbReference>
<dbReference type="InterPro" id="IPR051201">
    <property type="entry name" value="Chloro_Bact_Ser_Proteases"/>
</dbReference>
<dbReference type="GO" id="GO:0006508">
    <property type="term" value="P:proteolysis"/>
    <property type="evidence" value="ECO:0007669"/>
    <property type="project" value="UniProtKB-KW"/>
</dbReference>
<keyword evidence="8" id="KW-1185">Reference proteome</keyword>
<comment type="similarity">
    <text evidence="1">Belongs to the peptidase S1C family.</text>
</comment>
<dbReference type="InterPro" id="IPR009003">
    <property type="entry name" value="Peptidase_S1_PA"/>
</dbReference>
<proteinExistence type="inferred from homology"/>
<dbReference type="Pfam" id="PF13365">
    <property type="entry name" value="Trypsin_2"/>
    <property type="match status" value="1"/>
</dbReference>
<keyword evidence="2 7" id="KW-0645">Protease</keyword>
<dbReference type="InterPro" id="IPR001940">
    <property type="entry name" value="Peptidase_S1C"/>
</dbReference>
<dbReference type="PROSITE" id="PS50106">
    <property type="entry name" value="PDZ"/>
    <property type="match status" value="1"/>
</dbReference>
<dbReference type="Gene3D" id="2.40.10.10">
    <property type="entry name" value="Trypsin-like serine proteases"/>
    <property type="match status" value="2"/>
</dbReference>
<dbReference type="SUPFAM" id="SSF50494">
    <property type="entry name" value="Trypsin-like serine proteases"/>
    <property type="match status" value="1"/>
</dbReference>
<evidence type="ECO:0000313" key="8">
    <source>
        <dbReference type="Proteomes" id="UP000664859"/>
    </source>
</evidence>
<sequence>MGTVKAGAENGLIKVFEQSTPGVVYISTFVNQRDAFSMNILEVPAGTGSGFVWDKEGHIVTNFHVIRSANTAQVRITDPSTGKQASYAARVQGYDPDKDVAVLKIDAPPEQLQPIPLGSSAVLKVGQLALAIGNPFGLDHTLTTGVISGLGREVRSPSGRPISNVVQTDAAINPGNSGGPLLNSAGQITGMNTAIYSPSGASAGIGFAIPIDTIKTIVGMIIETGSVTRPVIGITYLQSAQAKALGIDDGVLVLDVPAGSAAEKAGLRGTARSRSGYIELGDIITMIDGDKISNEVDLFKALEDRKPGDVITITVTRTNMEDESTQEVKLRVTLQQSATPTAMSPLAPVSPPMLVPQ</sequence>
<evidence type="ECO:0000313" key="7">
    <source>
        <dbReference type="EMBL" id="KAG5177684.1"/>
    </source>
</evidence>
<dbReference type="InterPro" id="IPR036034">
    <property type="entry name" value="PDZ_sf"/>
</dbReference>
<evidence type="ECO:0000256" key="3">
    <source>
        <dbReference type="ARBA" id="ARBA00022801"/>
    </source>
</evidence>
<evidence type="ECO:0000256" key="1">
    <source>
        <dbReference type="ARBA" id="ARBA00010541"/>
    </source>
</evidence>
<dbReference type="InterPro" id="IPR001478">
    <property type="entry name" value="PDZ"/>
</dbReference>
<dbReference type="PRINTS" id="PR00834">
    <property type="entry name" value="PROTEASES2C"/>
</dbReference>
<dbReference type="SMART" id="SM00228">
    <property type="entry name" value="PDZ"/>
    <property type="match status" value="1"/>
</dbReference>
<dbReference type="AlphaFoldDB" id="A0A836C9K9"/>
<dbReference type="PANTHER" id="PTHR43343">
    <property type="entry name" value="PEPTIDASE S12"/>
    <property type="match status" value="1"/>
</dbReference>
<gene>
    <name evidence="7" type="ORF">JKP88DRAFT_270686</name>
</gene>
<accession>A0A836C9K9</accession>
<evidence type="ECO:0000256" key="2">
    <source>
        <dbReference type="ARBA" id="ARBA00022670"/>
    </source>
</evidence>